<dbReference type="InterPro" id="IPR000836">
    <property type="entry name" value="PRTase_dom"/>
</dbReference>
<comment type="function">
    <text evidence="7">Catalyzes the transfer of a ribosyl phosphate group from 5-phosphoribose 1-diphosphate to orotate, leading to the formation of orotidine monophosphate (OMP).</text>
</comment>
<accession>A0A347VRN8</accession>
<comment type="cofactor">
    <cofactor evidence="7">
        <name>Mg(2+)</name>
        <dbReference type="ChEBI" id="CHEBI:18420"/>
    </cofactor>
</comment>
<feature type="binding site" evidence="7">
    <location>
        <position position="122"/>
    </location>
    <ligand>
        <name>orotate</name>
        <dbReference type="ChEBI" id="CHEBI:30839"/>
    </ligand>
</feature>
<evidence type="ECO:0000313" key="9">
    <source>
        <dbReference type="EMBL" id="MWV68846.1"/>
    </source>
</evidence>
<evidence type="ECO:0000313" key="10">
    <source>
        <dbReference type="EMBL" id="TLD94405.1"/>
    </source>
</evidence>
<feature type="binding site" description="in other chain" evidence="7">
    <location>
        <begin position="118"/>
        <end position="126"/>
    </location>
    <ligand>
        <name>5-phospho-alpha-D-ribose 1-diphosphate</name>
        <dbReference type="ChEBI" id="CHEBI:58017"/>
        <note>ligand shared between dimeric partners</note>
    </ligand>
</feature>
<keyword evidence="4 7" id="KW-0808">Transferase</keyword>
<dbReference type="SUPFAM" id="SSF53271">
    <property type="entry name" value="PRTase-like"/>
    <property type="match status" value="1"/>
</dbReference>
<evidence type="ECO:0000256" key="5">
    <source>
        <dbReference type="ARBA" id="ARBA00022842"/>
    </source>
</evidence>
<dbReference type="InterPro" id="IPR006273">
    <property type="entry name" value="Orotate_PRibTrfase_bac"/>
</dbReference>
<feature type="binding site" evidence="7">
    <location>
        <position position="150"/>
    </location>
    <ligand>
        <name>orotate</name>
        <dbReference type="ChEBI" id="CHEBI:30839"/>
    </ligand>
</feature>
<comment type="pathway">
    <text evidence="1 7">Pyrimidine metabolism; UMP biosynthesis via de novo pathway; UMP from orotate: step 1/2.</text>
</comment>
<dbReference type="UniPathway" id="UPA00070">
    <property type="reaction ID" value="UER00119"/>
</dbReference>
<dbReference type="EC" id="2.4.2.10" evidence="2 7"/>
<dbReference type="CDD" id="cd06223">
    <property type="entry name" value="PRTases_typeI"/>
    <property type="match status" value="1"/>
</dbReference>
<dbReference type="AlphaFoldDB" id="A0A347VRN8"/>
<comment type="subunit">
    <text evidence="7">Homodimer.</text>
</comment>
<name>A0A347VRN8_9HELI</name>
<dbReference type="InterPro" id="IPR023031">
    <property type="entry name" value="OPRT"/>
</dbReference>
<dbReference type="Pfam" id="PF00156">
    <property type="entry name" value="Pribosyltran"/>
    <property type="match status" value="1"/>
</dbReference>
<dbReference type="RefSeq" id="WP_034573431.1">
    <property type="nucleotide sequence ID" value="NZ_JRMP02000007.1"/>
</dbReference>
<reference evidence="10 11" key="2">
    <citation type="journal article" date="2016" name="Infect. Immun.">
        <title>Helicobacter saguini, a Novel Helicobacter Isolated from Cotton-Top Tamarins with Ulcerative Colitis, Has Proinflammatory Properties and Induces Typhlocolitis and Dysplasia in Gnotobiotic IL-10-/- Mice.</title>
        <authorList>
            <person name="Shen Z."/>
            <person name="Mannion A."/>
            <person name="Whary M.T."/>
            <person name="Muthupalani S."/>
            <person name="Sheh A."/>
            <person name="Feng Y."/>
            <person name="Gong G."/>
            <person name="Vandamme P."/>
            <person name="Holcombe H.R."/>
            <person name="Paster B.J."/>
            <person name="Fox J.G."/>
        </authorList>
    </citation>
    <scope>NUCLEOTIDE SEQUENCE [LARGE SCALE GENOMIC DNA]</scope>
    <source>
        <strain evidence="10 11">MIT 97-6194</strain>
    </source>
</reference>
<dbReference type="GO" id="GO:0004588">
    <property type="term" value="F:orotate phosphoribosyltransferase activity"/>
    <property type="evidence" value="ECO:0007669"/>
    <property type="project" value="UniProtKB-UniRule"/>
</dbReference>
<comment type="caution">
    <text evidence="7">Lacks conserved residue(s) required for the propagation of feature annotation.</text>
</comment>
<evidence type="ECO:0000256" key="2">
    <source>
        <dbReference type="ARBA" id="ARBA00011971"/>
    </source>
</evidence>
<evidence type="ECO:0000256" key="7">
    <source>
        <dbReference type="HAMAP-Rule" id="MF_01208"/>
    </source>
</evidence>
<sequence length="241" mass="26531">MLDIERIYRENNALLQGHFLLSSGNHTGFYLQSAKVLENPRTAELLALELARQIKAYESLKGLKIDCVCSPALGGILAGYELARALNVRFIFTERVNGEMTLRRGFEIAKNENVLICEDIITTGGSAMESASCVRAAGGVVVGFAGLANRGFCRRVIMDSTNLDSKNTLESKNILDSKIESKGENHISYNMDESKSECKLTQGLPLFALADFNFEIFLPESCPLCKDSKYGKAYKPGSRNN</sequence>
<dbReference type="GO" id="GO:0000287">
    <property type="term" value="F:magnesium ion binding"/>
    <property type="evidence" value="ECO:0007669"/>
    <property type="project" value="UniProtKB-UniRule"/>
</dbReference>
<dbReference type="HAMAP" id="MF_01208">
    <property type="entry name" value="PyrE"/>
    <property type="match status" value="1"/>
</dbReference>
<reference evidence="9 12" key="4">
    <citation type="submission" date="2019-12" db="EMBL/GenBank/DDBJ databases">
        <title>Multi-Generational Helicobacter saguini Isolates.</title>
        <authorList>
            <person name="Mannion A."/>
            <person name="Shen Z."/>
            <person name="Fox J.G."/>
        </authorList>
    </citation>
    <scope>NUCLEOTIDE SEQUENCE [LARGE SCALE GENOMIC DNA]</scope>
    <source>
        <strain evidence="9">16-048</strain>
        <strain evidence="12">16-048 (F4)</strain>
    </source>
</reference>
<dbReference type="NCBIfam" id="TIGR01367">
    <property type="entry name" value="pyrE_Therm"/>
    <property type="match status" value="1"/>
</dbReference>
<evidence type="ECO:0000313" key="12">
    <source>
        <dbReference type="Proteomes" id="UP000477070"/>
    </source>
</evidence>
<dbReference type="OrthoDB" id="9783570at2"/>
<comment type="catalytic activity">
    <reaction evidence="7">
        <text>orotidine 5'-phosphate + diphosphate = orotate + 5-phospho-alpha-D-ribose 1-diphosphate</text>
        <dbReference type="Rhea" id="RHEA:10380"/>
        <dbReference type="ChEBI" id="CHEBI:30839"/>
        <dbReference type="ChEBI" id="CHEBI:33019"/>
        <dbReference type="ChEBI" id="CHEBI:57538"/>
        <dbReference type="ChEBI" id="CHEBI:58017"/>
        <dbReference type="EC" id="2.4.2.10"/>
    </reaction>
</comment>
<evidence type="ECO:0000256" key="4">
    <source>
        <dbReference type="ARBA" id="ARBA00022679"/>
    </source>
</evidence>
<keyword evidence="5 7" id="KW-0460">Magnesium</keyword>
<evidence type="ECO:0000259" key="8">
    <source>
        <dbReference type="Pfam" id="PF00156"/>
    </source>
</evidence>
<keyword evidence="11" id="KW-1185">Reference proteome</keyword>
<comment type="similarity">
    <text evidence="7">Belongs to the purine/pyrimidine phosphoribosyltransferase family. PyrE subfamily.</text>
</comment>
<evidence type="ECO:0000256" key="3">
    <source>
        <dbReference type="ARBA" id="ARBA00022676"/>
    </source>
</evidence>
<dbReference type="PANTHER" id="PTHR19278:SF9">
    <property type="entry name" value="URIDINE 5'-MONOPHOSPHATE SYNTHASE"/>
    <property type="match status" value="1"/>
</dbReference>
<dbReference type="EMBL" id="JRMP02000007">
    <property type="protein sequence ID" value="TLD94405.1"/>
    <property type="molecule type" value="Genomic_DNA"/>
</dbReference>
<dbReference type="EMBL" id="QBIU01000001">
    <property type="protein sequence ID" value="MWV68846.1"/>
    <property type="molecule type" value="Genomic_DNA"/>
</dbReference>
<organism evidence="10 11">
    <name type="scientific">Helicobacter saguini</name>
    <dbReference type="NCBI Taxonomy" id="1548018"/>
    <lineage>
        <taxon>Bacteria</taxon>
        <taxon>Pseudomonadati</taxon>
        <taxon>Campylobacterota</taxon>
        <taxon>Epsilonproteobacteria</taxon>
        <taxon>Campylobacterales</taxon>
        <taxon>Helicobacteraceae</taxon>
        <taxon>Helicobacter</taxon>
    </lineage>
</organism>
<dbReference type="InterPro" id="IPR029057">
    <property type="entry name" value="PRTase-like"/>
</dbReference>
<evidence type="ECO:0000256" key="6">
    <source>
        <dbReference type="ARBA" id="ARBA00022975"/>
    </source>
</evidence>
<dbReference type="Proteomes" id="UP000477070">
    <property type="component" value="Unassembled WGS sequence"/>
</dbReference>
<reference evidence="10 11" key="1">
    <citation type="journal article" date="2014" name="Genome Announc.">
        <title>Draft genome sequences of eight enterohepatic helicobacter species isolated from both laboratory and wild rodents.</title>
        <authorList>
            <person name="Sheh A."/>
            <person name="Shen Z."/>
            <person name="Fox J.G."/>
        </authorList>
    </citation>
    <scope>NUCLEOTIDE SEQUENCE [LARGE SCALE GENOMIC DNA]</scope>
    <source>
        <strain evidence="10 11">MIT 97-6194</strain>
    </source>
</reference>
<dbReference type="GO" id="GO:0044205">
    <property type="term" value="P:'de novo' UMP biosynthetic process"/>
    <property type="evidence" value="ECO:0007669"/>
    <property type="project" value="UniProtKB-UniRule"/>
</dbReference>
<dbReference type="GO" id="GO:0019856">
    <property type="term" value="P:pyrimidine nucleobase biosynthetic process"/>
    <property type="evidence" value="ECO:0007669"/>
    <property type="project" value="InterPro"/>
</dbReference>
<keyword evidence="3 7" id="KW-0328">Glycosyltransferase</keyword>
<proteinExistence type="inferred from homology"/>
<reference evidence="10" key="3">
    <citation type="submission" date="2018-04" db="EMBL/GenBank/DDBJ databases">
        <authorList>
            <person name="Sheh A."/>
            <person name="Shen Z."/>
            <person name="Mannion A.J."/>
            <person name="Fox J.G."/>
        </authorList>
    </citation>
    <scope>NUCLEOTIDE SEQUENCE</scope>
    <source>
        <strain evidence="10">MIT 97-6194</strain>
    </source>
</reference>
<keyword evidence="6 7" id="KW-0665">Pyrimidine biosynthesis</keyword>
<protein>
    <recommendedName>
        <fullName evidence="2 7">Orotate phosphoribosyltransferase</fullName>
        <shortName evidence="7">OPRT</shortName>
        <shortName evidence="7">OPRTase</shortName>
        <ecNumber evidence="2 7">2.4.2.10</ecNumber>
    </recommendedName>
</protein>
<comment type="caution">
    <text evidence="10">The sequence shown here is derived from an EMBL/GenBank/DDBJ whole genome shotgun (WGS) entry which is preliminary data.</text>
</comment>
<dbReference type="Proteomes" id="UP000029714">
    <property type="component" value="Unassembled WGS sequence"/>
</dbReference>
<evidence type="ECO:0000256" key="1">
    <source>
        <dbReference type="ARBA" id="ARBA00004889"/>
    </source>
</evidence>
<dbReference type="PANTHER" id="PTHR19278">
    <property type="entry name" value="OROTATE PHOSPHORIBOSYLTRANSFERASE"/>
    <property type="match status" value="1"/>
</dbReference>
<feature type="domain" description="Phosphoribosyltransferase" evidence="8">
    <location>
        <begin position="49"/>
        <end position="156"/>
    </location>
</feature>
<evidence type="ECO:0000313" key="11">
    <source>
        <dbReference type="Proteomes" id="UP000029714"/>
    </source>
</evidence>
<dbReference type="STRING" id="1548018.LS64_12315"/>
<dbReference type="Gene3D" id="3.40.50.2020">
    <property type="match status" value="1"/>
</dbReference>
<gene>
    <name evidence="7" type="primary">pyrE</name>
    <name evidence="9" type="ORF">DCO61_02105</name>
    <name evidence="10" type="ORF">LS64_005585</name>
</gene>